<sequence>MVTKMWILLLFAQVYSLCSLRQNCVQPPYDCQTPFSVNPPSPPFMENFTAPYACPMFLGQEVCCSQDQNEAMNYKFFLLDETFGHSVGGCDICAANLKNLWCHFTCHPLQSQYVKTGEQKYVPSPVEPTQLVLALLTNFTVTNSLSCEIYQSCQKCPYVTEVSAMQSPQGFLEFQGYEGIPIGLVWTTFYFSDGPDALDLQFLPCSANVTNAYGYQVQPCSCNNCLNQCQANYLVAAPSTLEGIDWIIVGIVYLVVLVFTMTLFFSKYAWLKWRKNKSRREEGNSNGIYQDLALSNLYYE</sequence>
<accession>A0AAU9J5R3</accession>
<feature type="chain" id="PRO_5043572016" description="Niemann-Pick C1 N-terminal domain-containing protein" evidence="2">
    <location>
        <begin position="17"/>
        <end position="300"/>
    </location>
</feature>
<keyword evidence="2" id="KW-0732">Signal</keyword>
<dbReference type="Pfam" id="PF16414">
    <property type="entry name" value="NPC1_N"/>
    <property type="match status" value="1"/>
</dbReference>
<protein>
    <recommendedName>
        <fullName evidence="3">Niemann-Pick C1 N-terminal domain-containing protein</fullName>
    </recommendedName>
</protein>
<feature type="transmembrane region" description="Helical" evidence="1">
    <location>
        <begin position="246"/>
        <end position="270"/>
    </location>
</feature>
<keyword evidence="1" id="KW-1133">Transmembrane helix</keyword>
<proteinExistence type="predicted"/>
<dbReference type="PANTHER" id="PTHR45727">
    <property type="entry name" value="NPC INTRACELLULAR CHOLESTEROL TRANSPORTER 1"/>
    <property type="match status" value="1"/>
</dbReference>
<dbReference type="PANTHER" id="PTHR45727:SF2">
    <property type="entry name" value="NPC INTRACELLULAR CHOLESTEROL TRANSPORTER 1"/>
    <property type="match status" value="1"/>
</dbReference>
<evidence type="ECO:0000313" key="5">
    <source>
        <dbReference type="Proteomes" id="UP001162131"/>
    </source>
</evidence>
<keyword evidence="1" id="KW-0812">Transmembrane</keyword>
<feature type="signal peptide" evidence="2">
    <location>
        <begin position="1"/>
        <end position="16"/>
    </location>
</feature>
<organism evidence="4 5">
    <name type="scientific">Blepharisma stoltei</name>
    <dbReference type="NCBI Taxonomy" id="1481888"/>
    <lineage>
        <taxon>Eukaryota</taxon>
        <taxon>Sar</taxon>
        <taxon>Alveolata</taxon>
        <taxon>Ciliophora</taxon>
        <taxon>Postciliodesmatophora</taxon>
        <taxon>Heterotrichea</taxon>
        <taxon>Heterotrichida</taxon>
        <taxon>Blepharismidae</taxon>
        <taxon>Blepharisma</taxon>
    </lineage>
</organism>
<evidence type="ECO:0000256" key="2">
    <source>
        <dbReference type="SAM" id="SignalP"/>
    </source>
</evidence>
<evidence type="ECO:0000313" key="4">
    <source>
        <dbReference type="EMBL" id="CAG9321139.1"/>
    </source>
</evidence>
<evidence type="ECO:0000256" key="1">
    <source>
        <dbReference type="SAM" id="Phobius"/>
    </source>
</evidence>
<dbReference type="GO" id="GO:0016020">
    <property type="term" value="C:membrane"/>
    <property type="evidence" value="ECO:0007669"/>
    <property type="project" value="TreeGrafter"/>
</dbReference>
<keyword evidence="5" id="KW-1185">Reference proteome</keyword>
<feature type="domain" description="Niemann-Pick C1 N-terminal" evidence="3">
    <location>
        <begin position="18"/>
        <end position="232"/>
    </location>
</feature>
<dbReference type="Proteomes" id="UP001162131">
    <property type="component" value="Unassembled WGS sequence"/>
</dbReference>
<keyword evidence="1" id="KW-0472">Membrane</keyword>
<evidence type="ECO:0000259" key="3">
    <source>
        <dbReference type="Pfam" id="PF16414"/>
    </source>
</evidence>
<reference evidence="4" key="1">
    <citation type="submission" date="2021-09" db="EMBL/GenBank/DDBJ databases">
        <authorList>
            <consortium name="AG Swart"/>
            <person name="Singh M."/>
            <person name="Singh A."/>
            <person name="Seah K."/>
            <person name="Emmerich C."/>
        </authorList>
    </citation>
    <scope>NUCLEOTIDE SEQUENCE</scope>
    <source>
        <strain evidence="4">ATCC30299</strain>
    </source>
</reference>
<dbReference type="AlphaFoldDB" id="A0AAU9J5R3"/>
<dbReference type="InterPro" id="IPR032190">
    <property type="entry name" value="NPC1_N"/>
</dbReference>
<gene>
    <name evidence="4" type="ORF">BSTOLATCC_MIC27707</name>
</gene>
<name>A0AAU9J5R3_9CILI</name>
<dbReference type="GO" id="GO:0015918">
    <property type="term" value="P:sterol transport"/>
    <property type="evidence" value="ECO:0007669"/>
    <property type="project" value="TreeGrafter"/>
</dbReference>
<comment type="caution">
    <text evidence="4">The sequence shown here is derived from an EMBL/GenBank/DDBJ whole genome shotgun (WGS) entry which is preliminary data.</text>
</comment>
<dbReference type="GO" id="GO:0032934">
    <property type="term" value="F:sterol binding"/>
    <property type="evidence" value="ECO:0007669"/>
    <property type="project" value="TreeGrafter"/>
</dbReference>
<dbReference type="EMBL" id="CAJZBQ010000027">
    <property type="protein sequence ID" value="CAG9321139.1"/>
    <property type="molecule type" value="Genomic_DNA"/>
</dbReference>